<evidence type="ECO:0000256" key="2">
    <source>
        <dbReference type="ARBA" id="ARBA00022475"/>
    </source>
</evidence>
<dbReference type="PANTHER" id="PTHR30287">
    <property type="entry name" value="MEMBRANE COMPONENT OF PREDICTED ABC SUPERFAMILY METABOLITE UPTAKE TRANSPORTER"/>
    <property type="match status" value="1"/>
</dbReference>
<protein>
    <submittedName>
        <fullName evidence="8">ABC transporter permease</fullName>
    </submittedName>
</protein>
<reference evidence="8 9" key="1">
    <citation type="submission" date="2021-02" db="EMBL/GenBank/DDBJ databases">
        <title>Streptomyces spirodelae sp. nov., isolated from duckweed.</title>
        <authorList>
            <person name="Saimee Y."/>
            <person name="Duangmal K."/>
        </authorList>
    </citation>
    <scope>NUCLEOTIDE SEQUENCE [LARGE SCALE GENOMIC DNA]</scope>
    <source>
        <strain evidence="8 9">DW4-2</strain>
    </source>
</reference>
<dbReference type="InterPro" id="IPR003838">
    <property type="entry name" value="ABC3_permease_C"/>
</dbReference>
<feature type="transmembrane region" description="Helical" evidence="6">
    <location>
        <begin position="150"/>
        <end position="172"/>
    </location>
</feature>
<dbReference type="RefSeq" id="WP_209268084.1">
    <property type="nucleotide sequence ID" value="NZ_JAFFZN010000033.1"/>
</dbReference>
<feature type="transmembrane region" description="Helical" evidence="6">
    <location>
        <begin position="58"/>
        <end position="81"/>
    </location>
</feature>
<feature type="transmembrane region" description="Helical" evidence="6">
    <location>
        <begin position="108"/>
        <end position="130"/>
    </location>
</feature>
<dbReference type="PANTHER" id="PTHR30287:SF1">
    <property type="entry name" value="INNER MEMBRANE PROTEIN"/>
    <property type="match status" value="1"/>
</dbReference>
<evidence type="ECO:0000256" key="5">
    <source>
        <dbReference type="ARBA" id="ARBA00023136"/>
    </source>
</evidence>
<dbReference type="InterPro" id="IPR038766">
    <property type="entry name" value="Membrane_comp_ABC_pdt"/>
</dbReference>
<feature type="transmembrane region" description="Helical" evidence="6">
    <location>
        <begin position="290"/>
        <end position="310"/>
    </location>
</feature>
<evidence type="ECO:0000313" key="9">
    <source>
        <dbReference type="Proteomes" id="UP001518976"/>
    </source>
</evidence>
<evidence type="ECO:0000313" key="8">
    <source>
        <dbReference type="EMBL" id="MBO8189318.1"/>
    </source>
</evidence>
<evidence type="ECO:0000256" key="4">
    <source>
        <dbReference type="ARBA" id="ARBA00022989"/>
    </source>
</evidence>
<feature type="transmembrane region" description="Helical" evidence="6">
    <location>
        <begin position="364"/>
        <end position="390"/>
    </location>
</feature>
<evidence type="ECO:0000256" key="3">
    <source>
        <dbReference type="ARBA" id="ARBA00022692"/>
    </source>
</evidence>
<sequence>MTTGLARASVRARPSAFAGVFSVLVLSATVVTASVAMLRTASGIPPGQAREAVGAMGAGFTVVTVYLSVFVIAQVMALTVAARARENAVLRAVGALPWQIRRTVATEALCTALPALPVGYALGFLLAHIWRDGMAAHGLLPPGVPLTVGLPPALAAGGVLFVTSQLGGLLAAHRAARARPVEALGDAAGARRGVTVTGVVRGLGAVLALVGAAVLTAVTAAGPREEVGEHLPLVLLAHLVGVGFAGPAIARAAAGVLAVPVRLLTAPRALGGGAAAELAFAQARAASRRLSSAITPVALVVAFTLVKLAALEAVAEPSWVDLFATVLYAAFAACAAANTLVLLSVERRREVALLRAVGAGSWQVLRMLVAEAATVTCAGFGAGAGVALAVTLPLGEAAGASLSALPSATWAGIGAGVLALALAATLAPLPGHLRRAPG</sequence>
<keyword evidence="9" id="KW-1185">Reference proteome</keyword>
<accession>A0ABS3X1W1</accession>
<name>A0ABS3X1W1_9ACTN</name>
<evidence type="ECO:0000259" key="7">
    <source>
        <dbReference type="Pfam" id="PF02687"/>
    </source>
</evidence>
<gene>
    <name evidence="8" type="ORF">JW592_28290</name>
</gene>
<dbReference type="EMBL" id="JAFFZN010000033">
    <property type="protein sequence ID" value="MBO8189318.1"/>
    <property type="molecule type" value="Genomic_DNA"/>
</dbReference>
<feature type="transmembrane region" description="Helical" evidence="6">
    <location>
        <begin position="410"/>
        <end position="429"/>
    </location>
</feature>
<comment type="caution">
    <text evidence="8">The sequence shown here is derived from an EMBL/GenBank/DDBJ whole genome shotgun (WGS) entry which is preliminary data.</text>
</comment>
<evidence type="ECO:0000256" key="6">
    <source>
        <dbReference type="SAM" id="Phobius"/>
    </source>
</evidence>
<feature type="domain" description="ABC3 transporter permease C-terminal" evidence="7">
    <location>
        <begin position="323"/>
        <end position="426"/>
    </location>
</feature>
<feature type="transmembrane region" description="Helical" evidence="6">
    <location>
        <begin position="322"/>
        <end position="343"/>
    </location>
</feature>
<feature type="transmembrane region" description="Helical" evidence="6">
    <location>
        <begin position="233"/>
        <end position="259"/>
    </location>
</feature>
<evidence type="ECO:0000256" key="1">
    <source>
        <dbReference type="ARBA" id="ARBA00004651"/>
    </source>
</evidence>
<feature type="transmembrane region" description="Helical" evidence="6">
    <location>
        <begin position="199"/>
        <end position="221"/>
    </location>
</feature>
<keyword evidence="4 6" id="KW-1133">Transmembrane helix</keyword>
<proteinExistence type="predicted"/>
<feature type="domain" description="ABC3 transporter permease C-terminal" evidence="7">
    <location>
        <begin position="60"/>
        <end position="178"/>
    </location>
</feature>
<keyword evidence="5 6" id="KW-0472">Membrane</keyword>
<organism evidence="8 9">
    <name type="scientific">Streptomyces spirodelae</name>
    <dbReference type="NCBI Taxonomy" id="2812904"/>
    <lineage>
        <taxon>Bacteria</taxon>
        <taxon>Bacillati</taxon>
        <taxon>Actinomycetota</taxon>
        <taxon>Actinomycetes</taxon>
        <taxon>Kitasatosporales</taxon>
        <taxon>Streptomycetaceae</taxon>
        <taxon>Streptomyces</taxon>
    </lineage>
</organism>
<comment type="subcellular location">
    <subcellularLocation>
        <location evidence="1">Cell membrane</location>
        <topology evidence="1">Multi-pass membrane protein</topology>
    </subcellularLocation>
</comment>
<dbReference type="Pfam" id="PF02687">
    <property type="entry name" value="FtsX"/>
    <property type="match status" value="2"/>
</dbReference>
<dbReference type="Proteomes" id="UP001518976">
    <property type="component" value="Unassembled WGS sequence"/>
</dbReference>
<feature type="transmembrane region" description="Helical" evidence="6">
    <location>
        <begin position="16"/>
        <end position="38"/>
    </location>
</feature>
<keyword evidence="3 6" id="KW-0812">Transmembrane</keyword>
<keyword evidence="2" id="KW-1003">Cell membrane</keyword>